<comment type="similarity">
    <text evidence="1">Belongs to the acetyltransferase family.</text>
</comment>
<evidence type="ECO:0000259" key="4">
    <source>
        <dbReference type="PROSITE" id="PS51186"/>
    </source>
</evidence>
<dbReference type="PANTHER" id="PTHR10545:SF29">
    <property type="entry name" value="GH14572P-RELATED"/>
    <property type="match status" value="1"/>
</dbReference>
<dbReference type="InterPro" id="IPR000182">
    <property type="entry name" value="GNAT_dom"/>
</dbReference>
<dbReference type="InterPro" id="IPR051016">
    <property type="entry name" value="Diverse_Substrate_AcTransf"/>
</dbReference>
<feature type="domain" description="N-acetyltransferase" evidence="4">
    <location>
        <begin position="1"/>
        <end position="144"/>
    </location>
</feature>
<evidence type="ECO:0000256" key="2">
    <source>
        <dbReference type="ARBA" id="ARBA00022679"/>
    </source>
</evidence>
<dbReference type="CDD" id="cd04301">
    <property type="entry name" value="NAT_SF"/>
    <property type="match status" value="1"/>
</dbReference>
<protein>
    <submittedName>
        <fullName evidence="5">GCN5-related N-acetyltransferase</fullName>
    </submittedName>
</protein>
<reference evidence="5 6" key="2">
    <citation type="journal article" date="2011" name="Stand. Genomic Sci.">
        <title>Complete genome sequence of Leadbetterella byssophila type strain (4M15).</title>
        <authorList>
            <person name="Abt B."/>
            <person name="Teshima H."/>
            <person name="Lucas S."/>
            <person name="Lapidus A."/>
            <person name="Del Rio T.G."/>
            <person name="Nolan M."/>
            <person name="Tice H."/>
            <person name="Cheng J.F."/>
            <person name="Pitluck S."/>
            <person name="Liolios K."/>
            <person name="Pagani I."/>
            <person name="Ivanova N."/>
            <person name="Mavromatis K."/>
            <person name="Pati A."/>
            <person name="Tapia R."/>
            <person name="Han C."/>
            <person name="Goodwin L."/>
            <person name="Chen A."/>
            <person name="Palaniappan K."/>
            <person name="Land M."/>
            <person name="Hauser L."/>
            <person name="Chang Y.J."/>
            <person name="Jeffries C.D."/>
            <person name="Rohde M."/>
            <person name="Goker M."/>
            <person name="Tindall B.J."/>
            <person name="Detter J.C."/>
            <person name="Woyke T."/>
            <person name="Bristow J."/>
            <person name="Eisen J.A."/>
            <person name="Markowitz V."/>
            <person name="Hugenholtz P."/>
            <person name="Klenk H.P."/>
            <person name="Kyrpides N.C."/>
        </authorList>
    </citation>
    <scope>NUCLEOTIDE SEQUENCE [LARGE SCALE GENOMIC DNA]</scope>
    <source>
        <strain evidence="6">DSM 17132 / JCM 16389 / KACC 11308 / NBRC 106382 / 4M15</strain>
    </source>
</reference>
<dbReference type="AlphaFoldDB" id="E4RZD6"/>
<gene>
    <name evidence="5" type="ordered locus">Lbys_0713</name>
</gene>
<dbReference type="GO" id="GO:0008080">
    <property type="term" value="F:N-acetyltransferase activity"/>
    <property type="evidence" value="ECO:0007669"/>
    <property type="project" value="UniProtKB-ARBA"/>
</dbReference>
<dbReference type="RefSeq" id="WP_013407527.1">
    <property type="nucleotide sequence ID" value="NC_014655.1"/>
</dbReference>
<reference key="1">
    <citation type="submission" date="2010-11" db="EMBL/GenBank/DDBJ databases">
        <title>The complete genome of Leadbetterella byssophila DSM 17132.</title>
        <authorList>
            <consortium name="US DOE Joint Genome Institute (JGI-PGF)"/>
            <person name="Lucas S."/>
            <person name="Copeland A."/>
            <person name="Lapidus A."/>
            <person name="Glavina del Rio T."/>
            <person name="Dalin E."/>
            <person name="Tice H."/>
            <person name="Bruce D."/>
            <person name="Goodwin L."/>
            <person name="Pitluck S."/>
            <person name="Kyrpides N."/>
            <person name="Mavromatis K."/>
            <person name="Ivanova N."/>
            <person name="Teshima H."/>
            <person name="Brettin T."/>
            <person name="Detter J.C."/>
            <person name="Han C."/>
            <person name="Tapia R."/>
            <person name="Land M."/>
            <person name="Hauser L."/>
            <person name="Markowitz V."/>
            <person name="Cheng J.-F."/>
            <person name="Hugenholtz P."/>
            <person name="Woyke T."/>
            <person name="Wu D."/>
            <person name="Tindall B."/>
            <person name="Pomrenke H.G."/>
            <person name="Brambilla E."/>
            <person name="Klenk H.-P."/>
            <person name="Eisen J.A."/>
        </authorList>
    </citation>
    <scope>NUCLEOTIDE SEQUENCE [LARGE SCALE GENOMIC DNA]</scope>
    <source>
        <strain>DSM 17132</strain>
    </source>
</reference>
<dbReference type="HOGENOM" id="CLU_013985_41_3_10"/>
<evidence type="ECO:0000256" key="1">
    <source>
        <dbReference type="ARBA" id="ARBA00008694"/>
    </source>
</evidence>
<evidence type="ECO:0000313" key="6">
    <source>
        <dbReference type="Proteomes" id="UP000007435"/>
    </source>
</evidence>
<keyword evidence="6" id="KW-1185">Reference proteome</keyword>
<organism evidence="5 6">
    <name type="scientific">Leadbetterella byssophila (strain DSM 17132 / JCM 16389 / KACC 11308 / NBRC 106382 / 4M15)</name>
    <dbReference type="NCBI Taxonomy" id="649349"/>
    <lineage>
        <taxon>Bacteria</taxon>
        <taxon>Pseudomonadati</taxon>
        <taxon>Bacteroidota</taxon>
        <taxon>Cytophagia</taxon>
        <taxon>Cytophagales</taxon>
        <taxon>Leadbetterellaceae</taxon>
        <taxon>Leadbetterella</taxon>
    </lineage>
</organism>
<keyword evidence="2" id="KW-0808">Transferase</keyword>
<dbReference type="SUPFAM" id="SSF55729">
    <property type="entry name" value="Acyl-CoA N-acyltransferases (Nat)"/>
    <property type="match status" value="1"/>
</dbReference>
<proteinExistence type="inferred from homology"/>
<sequence>MIRPITEDDIPQLFELILDLAEDHHQQMWVTSCPENLISAYRNGKFGAIIAIEEGVPIGYLSYTWNFSIWSGEEFMNLDDLYVVPDYRSKGIGEQLMKEAQRQCQLRNVKRMRWEVQTDNYKAIQFYQRLGATMYNKGIFRWTW</sequence>
<dbReference type="PANTHER" id="PTHR10545">
    <property type="entry name" value="DIAMINE N-ACETYLTRANSFERASE"/>
    <property type="match status" value="1"/>
</dbReference>
<dbReference type="STRING" id="649349.Lbys_0713"/>
<dbReference type="EMBL" id="CP002305">
    <property type="protein sequence ID" value="ADQ16475.1"/>
    <property type="molecule type" value="Genomic_DNA"/>
</dbReference>
<dbReference type="Proteomes" id="UP000007435">
    <property type="component" value="Chromosome"/>
</dbReference>
<dbReference type="InterPro" id="IPR016181">
    <property type="entry name" value="Acyl_CoA_acyltransferase"/>
</dbReference>
<dbReference type="eggNOG" id="COG0456">
    <property type="taxonomic scope" value="Bacteria"/>
</dbReference>
<dbReference type="KEGG" id="lby:Lbys_0713"/>
<evidence type="ECO:0000256" key="3">
    <source>
        <dbReference type="ARBA" id="ARBA00023315"/>
    </source>
</evidence>
<dbReference type="PROSITE" id="PS51186">
    <property type="entry name" value="GNAT"/>
    <property type="match status" value="1"/>
</dbReference>
<name>E4RZD6_LEAB4</name>
<dbReference type="Gene3D" id="3.40.630.30">
    <property type="match status" value="1"/>
</dbReference>
<accession>E4RZD6</accession>
<dbReference type="OrthoDB" id="9805924at2"/>
<keyword evidence="3" id="KW-0012">Acyltransferase</keyword>
<dbReference type="Pfam" id="PF00583">
    <property type="entry name" value="Acetyltransf_1"/>
    <property type="match status" value="1"/>
</dbReference>
<dbReference type="FunFam" id="3.40.630.30:FF:000064">
    <property type="entry name" value="GNAT family acetyltransferase"/>
    <property type="match status" value="1"/>
</dbReference>
<evidence type="ECO:0000313" key="5">
    <source>
        <dbReference type="EMBL" id="ADQ16475.1"/>
    </source>
</evidence>